<organism evidence="1 2">
    <name type="scientific">Lutimaribacter pacificus</name>
    <dbReference type="NCBI Taxonomy" id="391948"/>
    <lineage>
        <taxon>Bacteria</taxon>
        <taxon>Pseudomonadati</taxon>
        <taxon>Pseudomonadota</taxon>
        <taxon>Alphaproteobacteria</taxon>
        <taxon>Rhodobacterales</taxon>
        <taxon>Roseobacteraceae</taxon>
        <taxon>Lutimaribacter</taxon>
    </lineage>
</organism>
<evidence type="ECO:0000313" key="2">
    <source>
        <dbReference type="Proteomes" id="UP000324252"/>
    </source>
</evidence>
<dbReference type="AlphaFoldDB" id="A0A1M6XBK5"/>
<protein>
    <submittedName>
        <fullName evidence="1">Uncharacterized protein</fullName>
    </submittedName>
</protein>
<keyword evidence="2" id="KW-1185">Reference proteome</keyword>
<name>A0A1M6XBK5_9RHOB</name>
<dbReference type="EMBL" id="FQZZ01000019">
    <property type="protein sequence ID" value="SHL03380.1"/>
    <property type="molecule type" value="Genomic_DNA"/>
</dbReference>
<dbReference type="RefSeq" id="WP_223228174.1">
    <property type="nucleotide sequence ID" value="NZ_FQZZ01000019.1"/>
</dbReference>
<dbReference type="Proteomes" id="UP000324252">
    <property type="component" value="Unassembled WGS sequence"/>
</dbReference>
<gene>
    <name evidence="1" type="ORF">SAMN05444142_11913</name>
</gene>
<feature type="non-terminal residue" evidence="1">
    <location>
        <position position="1"/>
    </location>
</feature>
<sequence>FNLGSELMVGHKVGLSTDAETPSDGLHRRHTNDIRLCWVISGDRSQLDRRAFKDIYLRNDGQIFAVDDEVLDEARAANAPRLRLMRLLPGPLREGLRPQWRERIVTPKEIDWGRPGDRPRSKGDRFDGYLEKLVQRDTAVSHLRREFYSALTDCNQDQAGVSWDGIASIVGGVSWSALGDPYDTVRALGVLATVRRNELTVQTKIEMSNLPHLVNSLLLEPKERRSWSRALRSLSESWRPDLLAVPSVAKKIERNLEDAHGDPGNELL</sequence>
<proteinExistence type="predicted"/>
<accession>A0A1M6XBK5</accession>
<reference evidence="1 2" key="1">
    <citation type="submission" date="2016-11" db="EMBL/GenBank/DDBJ databases">
        <authorList>
            <person name="Varghese N."/>
            <person name="Submissions S."/>
        </authorList>
    </citation>
    <scope>NUCLEOTIDE SEQUENCE [LARGE SCALE GENOMIC DNA]</scope>
    <source>
        <strain evidence="1 2">DSM 29620</strain>
    </source>
</reference>
<evidence type="ECO:0000313" key="1">
    <source>
        <dbReference type="EMBL" id="SHL03380.1"/>
    </source>
</evidence>